<dbReference type="Proteomes" id="UP000240461">
    <property type="component" value="Segment"/>
</dbReference>
<dbReference type="KEGG" id="vg:80514023"/>
<reference evidence="1 2" key="1">
    <citation type="submission" date="2014-10" db="EMBL/GenBank/DDBJ databases">
        <title>Pan-genome analysis of Brazilian lineage A amoebal mimiviruses.</title>
        <authorList>
            <person name="Assis F.L."/>
            <person name="Abrahao J.S."/>
            <person name="Kroon E.G."/>
            <person name="Dornas F.P."/>
            <person name="Andrade K.R."/>
            <person name="Borato P.V.M."/>
            <person name="Pilotto M.R."/>
            <person name="Benamar S."/>
            <person name="LaScola B."/>
            <person name="Colson P."/>
        </authorList>
    </citation>
    <scope>NUCLEOTIDE SEQUENCE [LARGE SCALE GENOMIC DNA]</scope>
    <source>
        <strain evidence="1 2">Kroon</strain>
    </source>
</reference>
<organism evidence="1 2">
    <name type="scientific">Acanthamoeba polyphaga mimivirus Kroon</name>
    <dbReference type="NCBI Taxonomy" id="3069720"/>
    <lineage>
        <taxon>Viruses</taxon>
        <taxon>Varidnaviria</taxon>
        <taxon>Bamfordvirae</taxon>
        <taxon>Nucleocytoviricota</taxon>
        <taxon>Megaviricetes</taxon>
        <taxon>Imitervirales</taxon>
        <taxon>Mimiviridae</taxon>
        <taxon>Megamimivirinae</taxon>
        <taxon>Mimivirus</taxon>
        <taxon>Mimivirus lagoaense</taxon>
    </lineage>
</organism>
<evidence type="ECO:0000313" key="2">
    <source>
        <dbReference type="Proteomes" id="UP000240461"/>
    </source>
</evidence>
<accession>A0A0G2Y377</accession>
<proteinExistence type="predicted"/>
<evidence type="ECO:0000313" key="1">
    <source>
        <dbReference type="EMBL" id="AKI80225.1"/>
    </source>
</evidence>
<protein>
    <submittedName>
        <fullName evidence="1">Uncharacterized protein</fullName>
    </submittedName>
</protein>
<dbReference type="EMBL" id="KM982402">
    <property type="protein sequence ID" value="AKI80225.1"/>
    <property type="molecule type" value="Genomic_DNA"/>
</dbReference>
<name>A0A0G2Y377_9VIRU</name>
<keyword evidence="2" id="KW-1185">Reference proteome</keyword>
<sequence length="179" mass="20476">MSKQNTYRLINPYIEGTTDTVVHSSNSFKAGKKLYGGISGYFTNHLDNFHMTIQNVQTGGLTHFRILEQRKNDGTVDYKLEKIDGEFSQDIDNKLLSSVAKLEQQKGGGSNNSSDSSDSETECFKFPLQPINRFVYFYLPYHKLNLVGLSPVDISRIFMPTFGFPFNPTIEIRFDLYKY</sequence>